<protein>
    <submittedName>
        <fullName evidence="2">DUF898 domain-containing protein</fullName>
    </submittedName>
</protein>
<dbReference type="EMBL" id="QETA01000001">
    <property type="protein sequence ID" value="PWF25243.1"/>
    <property type="molecule type" value="Genomic_DNA"/>
</dbReference>
<evidence type="ECO:0000256" key="1">
    <source>
        <dbReference type="SAM" id="Phobius"/>
    </source>
</evidence>
<evidence type="ECO:0000313" key="3">
    <source>
        <dbReference type="Proteomes" id="UP000245212"/>
    </source>
</evidence>
<sequence length="387" mass="42775">MTADPSAADDFLATVESFPVPSPSQRREIPVAFNGTAGDYFGVWIVNLLLTILTLGIWSAWAKVRTKRWFYGHTSIDGHAFEYHATGMQIFKGRLLAIVLIILLALPGAFFPPAQLLTLLVLLLLMPWALNAGLRFNARVSSWRNVRFNFQGSYGRALWLFVGLPFITLFTLGLLAPVVSRMIARYVIGNTQFGNARMDTQPRVGHLYGIFGLSFLLFLALFIGIPLILSILSLLPPLSSILFILQSPHMASSSMPPEMMVSLILAVVLPIILSFYLAIFVAALYYGTRERNEVLNQLSIDGVHGMRSTLSPWRLMWIFVSGGLATICSLGLAYPWARVRHYRYLATQVTLLAQGDLDYFVTAQGNTPSSFGGEFGELEGFASAVSL</sequence>
<dbReference type="AlphaFoldDB" id="A0A2V1K4S7"/>
<proteinExistence type="predicted"/>
<gene>
    <name evidence="2" type="ORF">DD235_03575</name>
</gene>
<evidence type="ECO:0000313" key="2">
    <source>
        <dbReference type="EMBL" id="PWF25243.1"/>
    </source>
</evidence>
<dbReference type="Pfam" id="PF05987">
    <property type="entry name" value="DUF898"/>
    <property type="match status" value="1"/>
</dbReference>
<feature type="transmembrane region" description="Helical" evidence="1">
    <location>
        <begin position="315"/>
        <end position="337"/>
    </location>
</feature>
<feature type="transmembrane region" description="Helical" evidence="1">
    <location>
        <begin position="157"/>
        <end position="179"/>
    </location>
</feature>
<keyword evidence="1" id="KW-0472">Membrane</keyword>
<feature type="transmembrane region" description="Helical" evidence="1">
    <location>
        <begin position="41"/>
        <end position="61"/>
    </location>
</feature>
<reference evidence="3" key="1">
    <citation type="submission" date="2018-05" db="EMBL/GenBank/DDBJ databases">
        <authorList>
            <person name="Li Y."/>
        </authorList>
    </citation>
    <scope>NUCLEOTIDE SEQUENCE [LARGE SCALE GENOMIC DNA]</scope>
    <source>
        <strain evidence="3">3d-2-2</strain>
    </source>
</reference>
<dbReference type="RefSeq" id="WP_109060644.1">
    <property type="nucleotide sequence ID" value="NZ_QETA01000001.1"/>
</dbReference>
<keyword evidence="1" id="KW-1133">Transmembrane helix</keyword>
<dbReference type="Proteomes" id="UP000245212">
    <property type="component" value="Unassembled WGS sequence"/>
</dbReference>
<accession>A0A2V1K4S7</accession>
<keyword evidence="1" id="KW-0812">Transmembrane</keyword>
<feature type="transmembrane region" description="Helical" evidence="1">
    <location>
        <begin position="93"/>
        <end position="110"/>
    </location>
</feature>
<dbReference type="InterPro" id="IPR010295">
    <property type="entry name" value="DUF898"/>
</dbReference>
<comment type="caution">
    <text evidence="2">The sequence shown here is derived from an EMBL/GenBank/DDBJ whole genome shotgun (WGS) entry which is preliminary data.</text>
</comment>
<organism evidence="2 3">
    <name type="scientific">Corticimicrobacter populi</name>
    <dbReference type="NCBI Taxonomy" id="2175229"/>
    <lineage>
        <taxon>Bacteria</taxon>
        <taxon>Pseudomonadati</taxon>
        <taxon>Pseudomonadota</taxon>
        <taxon>Betaproteobacteria</taxon>
        <taxon>Burkholderiales</taxon>
        <taxon>Alcaligenaceae</taxon>
        <taxon>Corticimicrobacter</taxon>
    </lineage>
</organism>
<name>A0A2V1K4S7_9BURK</name>
<feature type="transmembrane region" description="Helical" evidence="1">
    <location>
        <begin position="259"/>
        <end position="286"/>
    </location>
</feature>
<keyword evidence="3" id="KW-1185">Reference proteome</keyword>
<feature type="transmembrane region" description="Helical" evidence="1">
    <location>
        <begin position="207"/>
        <end position="238"/>
    </location>
</feature>